<dbReference type="PROSITE" id="PS01033">
    <property type="entry name" value="GLOBIN"/>
    <property type="match status" value="1"/>
</dbReference>
<dbReference type="EMBL" id="JAODUO010000358">
    <property type="protein sequence ID" value="KAK2182330.1"/>
    <property type="molecule type" value="Genomic_DNA"/>
</dbReference>
<dbReference type="GO" id="GO:0005576">
    <property type="term" value="C:extracellular region"/>
    <property type="evidence" value="ECO:0007669"/>
    <property type="project" value="UniProtKB-UniRule"/>
</dbReference>
<evidence type="ECO:0000256" key="9">
    <source>
        <dbReference type="RuleBase" id="RU000356"/>
    </source>
</evidence>
<feature type="signal peptide" evidence="10">
    <location>
        <begin position="1"/>
        <end position="17"/>
    </location>
</feature>
<evidence type="ECO:0000256" key="6">
    <source>
        <dbReference type="PIRNR" id="PIRNR036517"/>
    </source>
</evidence>
<dbReference type="GO" id="GO:0019825">
    <property type="term" value="F:oxygen binding"/>
    <property type="evidence" value="ECO:0007669"/>
    <property type="project" value="UniProtKB-UniRule"/>
</dbReference>
<evidence type="ECO:0000256" key="2">
    <source>
        <dbReference type="ARBA" id="ARBA00022617"/>
    </source>
</evidence>
<dbReference type="InterPro" id="IPR009050">
    <property type="entry name" value="Globin-like_sf"/>
</dbReference>
<keyword evidence="10" id="KW-0732">Signal</keyword>
<evidence type="ECO:0000256" key="3">
    <source>
        <dbReference type="ARBA" id="ARBA00022621"/>
    </source>
</evidence>
<accession>A0AAD9L3U8</accession>
<protein>
    <recommendedName>
        <fullName evidence="6">Extracellular globin</fullName>
    </recommendedName>
</protein>
<keyword evidence="4 6" id="KW-0479">Metal-binding</keyword>
<gene>
    <name evidence="12" type="ORF">NP493_358g02005</name>
</gene>
<evidence type="ECO:0000256" key="5">
    <source>
        <dbReference type="ARBA" id="ARBA00023004"/>
    </source>
</evidence>
<keyword evidence="3 6" id="KW-0561">Oxygen transport</keyword>
<keyword evidence="8" id="KW-1015">Disulfide bond</keyword>
<dbReference type="InterPro" id="IPR000971">
    <property type="entry name" value="Globin"/>
</dbReference>
<keyword evidence="2 6" id="KW-0349">Heme</keyword>
<dbReference type="PIRSF" id="PIRSF036517">
    <property type="entry name" value="Ext_hemo"/>
    <property type="match status" value="1"/>
</dbReference>
<evidence type="ECO:0000256" key="1">
    <source>
        <dbReference type="ARBA" id="ARBA00022448"/>
    </source>
</evidence>
<feature type="domain" description="Globin" evidence="11">
    <location>
        <begin position="20"/>
        <end position="166"/>
    </location>
</feature>
<proteinExistence type="inferred from homology"/>
<comment type="similarity">
    <text evidence="6 9">Belongs to the globin family.</text>
</comment>
<name>A0AAD9L3U8_RIDPI</name>
<keyword evidence="5 6" id="KW-0408">Iron</keyword>
<dbReference type="InterPro" id="IPR012292">
    <property type="entry name" value="Globin/Proto"/>
</dbReference>
<organism evidence="12 13">
    <name type="scientific">Ridgeia piscesae</name>
    <name type="common">Tubeworm</name>
    <dbReference type="NCBI Taxonomy" id="27915"/>
    <lineage>
        <taxon>Eukaryota</taxon>
        <taxon>Metazoa</taxon>
        <taxon>Spiralia</taxon>
        <taxon>Lophotrochozoa</taxon>
        <taxon>Annelida</taxon>
        <taxon>Polychaeta</taxon>
        <taxon>Sedentaria</taxon>
        <taxon>Canalipalpata</taxon>
        <taxon>Sabellida</taxon>
        <taxon>Siboglinidae</taxon>
        <taxon>Ridgeia</taxon>
    </lineage>
</organism>
<feature type="binding site" description="proximal binding residue" evidence="7">
    <location>
        <position position="116"/>
    </location>
    <ligand>
        <name>heme b</name>
        <dbReference type="ChEBI" id="CHEBI:60344"/>
    </ligand>
    <ligandPart>
        <name>Fe</name>
        <dbReference type="ChEBI" id="CHEBI:18248"/>
    </ligandPart>
</feature>
<dbReference type="Proteomes" id="UP001209878">
    <property type="component" value="Unassembled WGS sequence"/>
</dbReference>
<evidence type="ECO:0000259" key="11">
    <source>
        <dbReference type="PROSITE" id="PS01033"/>
    </source>
</evidence>
<dbReference type="SUPFAM" id="SSF46458">
    <property type="entry name" value="Globin-like"/>
    <property type="match status" value="1"/>
</dbReference>
<dbReference type="Pfam" id="PF00042">
    <property type="entry name" value="Globin"/>
    <property type="match status" value="1"/>
</dbReference>
<evidence type="ECO:0000313" key="13">
    <source>
        <dbReference type="Proteomes" id="UP001209878"/>
    </source>
</evidence>
<comment type="caution">
    <text evidence="12">The sequence shown here is derived from an EMBL/GenBank/DDBJ whole genome shotgun (WGS) entry which is preliminary data.</text>
</comment>
<evidence type="ECO:0000313" key="12">
    <source>
        <dbReference type="EMBL" id="KAK2182330.1"/>
    </source>
</evidence>
<feature type="chain" id="PRO_5041992874" description="Extracellular globin" evidence="10">
    <location>
        <begin position="18"/>
        <end position="167"/>
    </location>
</feature>
<evidence type="ECO:0000256" key="4">
    <source>
        <dbReference type="ARBA" id="ARBA00022723"/>
    </source>
</evidence>
<dbReference type="InterPro" id="IPR044399">
    <property type="entry name" value="Mb-like_M"/>
</dbReference>
<reference evidence="12" key="1">
    <citation type="journal article" date="2023" name="Mol. Biol. Evol.">
        <title>Third-Generation Sequencing Reveals the Adaptive Role of the Epigenome in Three Deep-Sea Polychaetes.</title>
        <authorList>
            <person name="Perez M."/>
            <person name="Aroh O."/>
            <person name="Sun Y."/>
            <person name="Lan Y."/>
            <person name="Juniper S.K."/>
            <person name="Young C.R."/>
            <person name="Angers B."/>
            <person name="Qian P.Y."/>
        </authorList>
    </citation>
    <scope>NUCLEOTIDE SEQUENCE</scope>
    <source>
        <strain evidence="12">R07B-5</strain>
    </source>
</reference>
<dbReference type="GO" id="GO:0020037">
    <property type="term" value="F:heme binding"/>
    <property type="evidence" value="ECO:0007669"/>
    <property type="project" value="UniProtKB-UniRule"/>
</dbReference>
<dbReference type="Gene3D" id="1.10.490.10">
    <property type="entry name" value="Globins"/>
    <property type="match status" value="1"/>
</dbReference>
<dbReference type="GO" id="GO:0005344">
    <property type="term" value="F:oxygen carrier activity"/>
    <property type="evidence" value="ECO:0007669"/>
    <property type="project" value="UniProtKB-UniRule"/>
</dbReference>
<keyword evidence="13" id="KW-1185">Reference proteome</keyword>
<dbReference type="GO" id="GO:0005506">
    <property type="term" value="F:iron ion binding"/>
    <property type="evidence" value="ECO:0007669"/>
    <property type="project" value="UniProtKB-UniRule"/>
</dbReference>
<sequence>MHFQLLVVLALTGGALATKFCSKGDAAIVMEQWSALYNQDASGMTKLLIGRQIFDSLFDRVPAAVGLFNRVNVADRNSGGFSAHIMRVIGGLDISINSLGAQCTLSSITSHLLAQHVVRDGVTKGGFAMMGEVLVSSLEQLVEDFNPDVWRNCLMPILNAMSKDLPA</sequence>
<keyword evidence="1 6" id="KW-0813">Transport</keyword>
<dbReference type="InterPro" id="IPR014610">
    <property type="entry name" value="Haemoglobin_extracell"/>
</dbReference>
<dbReference type="GO" id="GO:0005833">
    <property type="term" value="C:hemoglobin complex"/>
    <property type="evidence" value="ECO:0007669"/>
    <property type="project" value="UniProtKB-UniRule"/>
</dbReference>
<feature type="disulfide bond" evidence="8">
    <location>
        <begin position="21"/>
        <end position="153"/>
    </location>
</feature>
<evidence type="ECO:0000256" key="10">
    <source>
        <dbReference type="SAM" id="SignalP"/>
    </source>
</evidence>
<dbReference type="AlphaFoldDB" id="A0AAD9L3U8"/>
<evidence type="ECO:0000256" key="7">
    <source>
        <dbReference type="PIRSR" id="PIRSR036517-1"/>
    </source>
</evidence>
<evidence type="ECO:0000256" key="8">
    <source>
        <dbReference type="PIRSR" id="PIRSR036517-2"/>
    </source>
</evidence>
<dbReference type="CDD" id="cd01040">
    <property type="entry name" value="Mb-like"/>
    <property type="match status" value="1"/>
</dbReference>